<dbReference type="EMBL" id="VSSQ01112165">
    <property type="protein sequence ID" value="MPN49159.1"/>
    <property type="molecule type" value="Genomic_DNA"/>
</dbReference>
<organism evidence="1">
    <name type="scientific">bioreactor metagenome</name>
    <dbReference type="NCBI Taxonomy" id="1076179"/>
    <lineage>
        <taxon>unclassified sequences</taxon>
        <taxon>metagenomes</taxon>
        <taxon>ecological metagenomes</taxon>
    </lineage>
</organism>
<evidence type="ECO:0000313" key="1">
    <source>
        <dbReference type="EMBL" id="MPN49159.1"/>
    </source>
</evidence>
<gene>
    <name evidence="1" type="ORF">SDC9_196773</name>
</gene>
<dbReference type="AlphaFoldDB" id="A0A645IFA7"/>
<accession>A0A645IFA7</accession>
<protein>
    <submittedName>
        <fullName evidence="1">Uncharacterized protein</fullName>
    </submittedName>
</protein>
<name>A0A645IFA7_9ZZZZ</name>
<reference evidence="1" key="1">
    <citation type="submission" date="2019-08" db="EMBL/GenBank/DDBJ databases">
        <authorList>
            <person name="Kucharzyk K."/>
            <person name="Murdoch R.W."/>
            <person name="Higgins S."/>
            <person name="Loffler F."/>
        </authorList>
    </citation>
    <scope>NUCLEOTIDE SEQUENCE</scope>
</reference>
<comment type="caution">
    <text evidence="1">The sequence shown here is derived from an EMBL/GenBank/DDBJ whole genome shotgun (WGS) entry which is preliminary data.</text>
</comment>
<proteinExistence type="predicted"/>
<sequence>MFAFLPGDVGGQDHHLEALRKLLELFADGLGGLGGKDASALRTMGSPHMGIEKAEIVVNLGHGRDRGTRVRAGRALFNGNRGRKSFNMSHFRFLHPVEELTRIRGKAFHITALSLRIKGIEGQGGFAGPAQSGNDRQ</sequence>